<accession>A0A0U5H2U2</accession>
<evidence type="ECO:0000313" key="2">
    <source>
        <dbReference type="EMBL" id="CQH58894.1"/>
    </source>
</evidence>
<dbReference type="KEGG" id="hhb:Hhub_2853"/>
<protein>
    <submittedName>
        <fullName evidence="2">Uncharacterized protein</fullName>
    </submittedName>
</protein>
<reference evidence="3" key="1">
    <citation type="journal article" date="2016" name="Environ. Microbiol.">
        <title>The complete genome of a viable archaeum isolated from 123-million-year-old rock salt.</title>
        <authorList>
            <person name="Jaakkola S.T."/>
            <person name="Pfeiffer F."/>
            <person name="Ravantti J.J."/>
            <person name="Guo Q."/>
            <person name="Liu Y."/>
            <person name="Chen X."/>
            <person name="Ma H."/>
            <person name="Yang C."/>
            <person name="Oksanen H.M."/>
            <person name="Bamford D.H."/>
        </authorList>
    </citation>
    <scope>NUCLEOTIDE SEQUENCE</scope>
    <source>
        <strain evidence="3">JI20-1</strain>
    </source>
</reference>
<proteinExistence type="predicted"/>
<keyword evidence="1" id="KW-0472">Membrane</keyword>
<feature type="transmembrane region" description="Helical" evidence="1">
    <location>
        <begin position="43"/>
        <end position="66"/>
    </location>
</feature>
<name>A0A0U5H2U2_9EURY</name>
<dbReference type="RefSeq" id="WP_059057259.1">
    <property type="nucleotide sequence ID" value="NZ_CEML01000001.1"/>
</dbReference>
<feature type="transmembrane region" description="Helical" evidence="1">
    <location>
        <begin position="72"/>
        <end position="92"/>
    </location>
</feature>
<dbReference type="OrthoDB" id="202944at2157"/>
<evidence type="ECO:0000313" key="3">
    <source>
        <dbReference type="Proteomes" id="UP000066737"/>
    </source>
</evidence>
<dbReference type="STRING" id="1407499.HHUB_2853"/>
<dbReference type="GeneID" id="26659483"/>
<keyword evidence="3" id="KW-1185">Reference proteome</keyword>
<dbReference type="AlphaFoldDB" id="A0A0U5H2U2"/>
<feature type="transmembrane region" description="Helical" evidence="1">
    <location>
        <begin position="12"/>
        <end position="31"/>
    </location>
</feature>
<dbReference type="EMBL" id="LN831302">
    <property type="protein sequence ID" value="CQH58894.1"/>
    <property type="molecule type" value="Genomic_DNA"/>
</dbReference>
<organism evidence="2 3">
    <name type="scientific">Halobacterium hubeiense</name>
    <dbReference type="NCBI Taxonomy" id="1407499"/>
    <lineage>
        <taxon>Archaea</taxon>
        <taxon>Methanobacteriati</taxon>
        <taxon>Methanobacteriota</taxon>
        <taxon>Stenosarchaea group</taxon>
        <taxon>Halobacteria</taxon>
        <taxon>Halobacteriales</taxon>
        <taxon>Halobacteriaceae</taxon>
        <taxon>Halobacterium</taxon>
    </lineage>
</organism>
<evidence type="ECO:0000256" key="1">
    <source>
        <dbReference type="SAM" id="Phobius"/>
    </source>
</evidence>
<dbReference type="Proteomes" id="UP000066737">
    <property type="component" value="Chromosome I"/>
</dbReference>
<sequence length="95" mass="10651">MTVAMLLEQYVSLGIFLIAGVLSGLSYLAWYRERDRRMRVVTAGYAMFALYGLVVFLEYPLLPYLGARTVELLEHGSALLVLAGLLTFFVALTRD</sequence>
<gene>
    <name evidence="2" type="ORF">HHUB_2853</name>
</gene>
<keyword evidence="1" id="KW-1133">Transmembrane helix</keyword>
<keyword evidence="1" id="KW-0812">Transmembrane</keyword>